<evidence type="ECO:0000313" key="2">
    <source>
        <dbReference type="Proteomes" id="UP000826656"/>
    </source>
</evidence>
<reference evidence="1 2" key="1">
    <citation type="journal article" date="2021" name="bioRxiv">
        <title>Chromosome-scale and haplotype-resolved genome assembly of a tetraploid potato cultivar.</title>
        <authorList>
            <person name="Sun H."/>
            <person name="Jiao W.-B."/>
            <person name="Krause K."/>
            <person name="Campoy J.A."/>
            <person name="Goel M."/>
            <person name="Folz-Donahue K."/>
            <person name="Kukat C."/>
            <person name="Huettel B."/>
            <person name="Schneeberger K."/>
        </authorList>
    </citation>
    <scope>NUCLEOTIDE SEQUENCE [LARGE SCALE GENOMIC DNA]</scope>
    <source>
        <strain evidence="1">SolTubOtavaFocal</strain>
        <tissue evidence="1">Leaves</tissue>
    </source>
</reference>
<organism evidence="1 2">
    <name type="scientific">Solanum tuberosum</name>
    <name type="common">Potato</name>
    <dbReference type="NCBI Taxonomy" id="4113"/>
    <lineage>
        <taxon>Eukaryota</taxon>
        <taxon>Viridiplantae</taxon>
        <taxon>Streptophyta</taxon>
        <taxon>Embryophyta</taxon>
        <taxon>Tracheophyta</taxon>
        <taxon>Spermatophyta</taxon>
        <taxon>Magnoliopsida</taxon>
        <taxon>eudicotyledons</taxon>
        <taxon>Gunneridae</taxon>
        <taxon>Pentapetalae</taxon>
        <taxon>asterids</taxon>
        <taxon>lamiids</taxon>
        <taxon>Solanales</taxon>
        <taxon>Solanaceae</taxon>
        <taxon>Solanoideae</taxon>
        <taxon>Solaneae</taxon>
        <taxon>Solanum</taxon>
    </lineage>
</organism>
<accession>A0ABQ7W6A5</accession>
<proteinExistence type="predicted"/>
<gene>
    <name evidence="1" type="ORF">KY290_006956</name>
</gene>
<name>A0ABQ7W6A5_SOLTU</name>
<sequence>MNWKDELNWACTYANGNGRTTIILRMTFAAAVYKVWIERNQKIFQAKRCEPKMVVRRTVQDIFYRRSLKKKLARRLNSLNFYP</sequence>
<evidence type="ECO:0000313" key="1">
    <source>
        <dbReference type="EMBL" id="KAH0775545.1"/>
    </source>
</evidence>
<protein>
    <submittedName>
        <fullName evidence="1">Uncharacterized protein</fullName>
    </submittedName>
</protein>
<comment type="caution">
    <text evidence="1">The sequence shown here is derived from an EMBL/GenBank/DDBJ whole genome shotgun (WGS) entry which is preliminary data.</text>
</comment>
<keyword evidence="2" id="KW-1185">Reference proteome</keyword>
<dbReference type="EMBL" id="JAIVGD010000003">
    <property type="protein sequence ID" value="KAH0775545.1"/>
    <property type="molecule type" value="Genomic_DNA"/>
</dbReference>
<dbReference type="Proteomes" id="UP000826656">
    <property type="component" value="Unassembled WGS sequence"/>
</dbReference>